<dbReference type="InterPro" id="IPR006411">
    <property type="entry name" value="Fruct_bisP_bact"/>
</dbReference>
<dbReference type="Pfam" id="PF01116">
    <property type="entry name" value="F_bP_aldolase"/>
    <property type="match status" value="1"/>
</dbReference>
<keyword evidence="5 11" id="KW-0479">Metal-binding</keyword>
<sequence length="359" mass="40755">MCKILNFIKPGVINGLDALKMFEIAKKNFFAIPAINCVGTDSINAVLESAKKANSPIIVQFSYGGSTFIAGKGLNTKKLHKQAILGAISGAQHVHLMAKYYKIPVILHTDHCNKETLPWIDELIEKGKKYFKTYKTPLFTSHMIDLSNESLQFNLNTCAEYLKEIKNINMMLEIELGCTGGEEDGIDNSDIDNSLLYTKPIDVNTAYEKLSLIDPCFTIAASFGNVHGVYKSGNIHLKPNILKQSQEYVRKKHNLSFNPLNFVFHGGSGSLLQDIQKSIKYGVVKMNIDTDVQWVTWKGILKFYKKNQIYLQNQLGNPLGLDKPNKKYYDPRTWIRYSQISIFNYLQKMFKILKSYNTL</sequence>
<dbReference type="GO" id="GO:0005829">
    <property type="term" value="C:cytosol"/>
    <property type="evidence" value="ECO:0007669"/>
    <property type="project" value="TreeGrafter"/>
</dbReference>
<evidence type="ECO:0000256" key="8">
    <source>
        <dbReference type="ARBA" id="ARBA00023239"/>
    </source>
</evidence>
<evidence type="ECO:0000256" key="3">
    <source>
        <dbReference type="ARBA" id="ARBA00005812"/>
    </source>
</evidence>
<keyword evidence="14" id="KW-1185">Reference proteome</keyword>
<dbReference type="Gene3D" id="3.20.20.70">
    <property type="entry name" value="Aldolase class I"/>
    <property type="match status" value="1"/>
</dbReference>
<dbReference type="PANTHER" id="PTHR30559">
    <property type="entry name" value="FRUCTOSE-BISPHOSPHATE ALDOLASE CLASS 2"/>
    <property type="match status" value="1"/>
</dbReference>
<dbReference type="PROSITE" id="PS00806">
    <property type="entry name" value="ALDOLASE_CLASS_II_2"/>
    <property type="match status" value="1"/>
</dbReference>
<dbReference type="GO" id="GO:0006096">
    <property type="term" value="P:glycolytic process"/>
    <property type="evidence" value="ECO:0007669"/>
    <property type="project" value="UniProtKB-UniPathway"/>
</dbReference>
<feature type="binding site" evidence="11">
    <location>
        <position position="227"/>
    </location>
    <ligand>
        <name>Zn(2+)</name>
        <dbReference type="ChEBI" id="CHEBI:29105"/>
        <label>1</label>
        <note>catalytic</note>
    </ligand>
</feature>
<keyword evidence="6 11" id="KW-0862">Zinc</keyword>
<dbReference type="PANTHER" id="PTHR30559:SF0">
    <property type="entry name" value="FRUCTOSE-BISPHOSPHATE ALDOLASE"/>
    <property type="match status" value="1"/>
</dbReference>
<evidence type="ECO:0000256" key="9">
    <source>
        <dbReference type="PIRSR" id="PIRSR001359-1"/>
    </source>
</evidence>
<dbReference type="InterPro" id="IPR000771">
    <property type="entry name" value="FBA_II"/>
</dbReference>
<evidence type="ECO:0000256" key="4">
    <source>
        <dbReference type="ARBA" id="ARBA00013068"/>
    </source>
</evidence>
<dbReference type="GO" id="GO:0008270">
    <property type="term" value="F:zinc ion binding"/>
    <property type="evidence" value="ECO:0007669"/>
    <property type="project" value="UniProtKB-UniRule"/>
</dbReference>
<evidence type="ECO:0000256" key="1">
    <source>
        <dbReference type="ARBA" id="ARBA00000441"/>
    </source>
</evidence>
<dbReference type="InterPro" id="IPR013785">
    <property type="entry name" value="Aldolase_TIM"/>
</dbReference>
<feature type="binding site" evidence="10">
    <location>
        <begin position="266"/>
        <end position="268"/>
    </location>
    <ligand>
        <name>dihydroxyacetone phosphate</name>
        <dbReference type="ChEBI" id="CHEBI:57642"/>
    </ligand>
</feature>
<reference evidence="13 14" key="1">
    <citation type="submission" date="2015-04" db="EMBL/GenBank/DDBJ databases">
        <title>Buchnera aphidicola assembly.</title>
        <authorList>
            <person name="Zhang Y."/>
        </authorList>
    </citation>
    <scope>NUCLEOTIDE SEQUENCE [LARGE SCALE GENOMIC DNA]</scope>
    <source>
        <strain evidence="13 14">SC</strain>
    </source>
</reference>
<dbReference type="Proteomes" id="UP000077654">
    <property type="component" value="Chromosome"/>
</dbReference>
<accession>A0A172WDV8</accession>
<dbReference type="EMBL" id="CP011299">
    <property type="protein sequence ID" value="ANF17166.1"/>
    <property type="molecule type" value="Genomic_DNA"/>
</dbReference>
<dbReference type="UniPathway" id="UPA00109">
    <property type="reaction ID" value="UER00183"/>
</dbReference>
<dbReference type="STRING" id="118110.XW81_02050"/>
<protein>
    <recommendedName>
        <fullName evidence="4 12">Fructose-bisphosphate aldolase</fullName>
        <shortName evidence="12">FBP aldolase</shortName>
        <ecNumber evidence="4 12">4.1.2.13</ecNumber>
    </recommendedName>
</protein>
<proteinExistence type="inferred from homology"/>
<feature type="active site" description="Proton donor" evidence="9">
    <location>
        <position position="110"/>
    </location>
</feature>
<feature type="binding site" evidence="11">
    <location>
        <position position="265"/>
    </location>
    <ligand>
        <name>Zn(2+)</name>
        <dbReference type="ChEBI" id="CHEBI:29105"/>
        <label>1</label>
        <note>catalytic</note>
    </ligand>
</feature>
<organism evidence="13 14">
    <name type="scientific">Buchnera aphidicola subsp. Schlechtendalia chinensis</name>
    <dbReference type="NCBI Taxonomy" id="118110"/>
    <lineage>
        <taxon>Bacteria</taxon>
        <taxon>Pseudomonadati</taxon>
        <taxon>Pseudomonadota</taxon>
        <taxon>Gammaproteobacteria</taxon>
        <taxon>Enterobacterales</taxon>
        <taxon>Erwiniaceae</taxon>
        <taxon>Buchnera</taxon>
    </lineage>
</organism>
<dbReference type="EC" id="4.1.2.13" evidence="4 12"/>
<dbReference type="NCBIfam" id="TIGR00167">
    <property type="entry name" value="cbbA"/>
    <property type="match status" value="1"/>
</dbReference>
<evidence type="ECO:0000256" key="2">
    <source>
        <dbReference type="ARBA" id="ARBA00004714"/>
    </source>
</evidence>
<evidence type="ECO:0000313" key="13">
    <source>
        <dbReference type="EMBL" id="ANF17166.1"/>
    </source>
</evidence>
<feature type="binding site" evidence="11">
    <location>
        <position position="111"/>
    </location>
    <ligand>
        <name>Zn(2+)</name>
        <dbReference type="ChEBI" id="CHEBI:29105"/>
        <label>1</label>
        <note>catalytic</note>
    </ligand>
</feature>
<comment type="catalytic activity">
    <reaction evidence="1 12">
        <text>beta-D-fructose 1,6-bisphosphate = D-glyceraldehyde 3-phosphate + dihydroxyacetone phosphate</text>
        <dbReference type="Rhea" id="RHEA:14729"/>
        <dbReference type="ChEBI" id="CHEBI:32966"/>
        <dbReference type="ChEBI" id="CHEBI:57642"/>
        <dbReference type="ChEBI" id="CHEBI:59776"/>
        <dbReference type="EC" id="4.1.2.13"/>
    </reaction>
</comment>
<dbReference type="PROSITE" id="PS00602">
    <property type="entry name" value="ALDOLASE_CLASS_II_1"/>
    <property type="match status" value="1"/>
</dbReference>
<dbReference type="NCBIfam" id="NF006628">
    <property type="entry name" value="PRK09197.1"/>
    <property type="match status" value="1"/>
</dbReference>
<evidence type="ECO:0000256" key="5">
    <source>
        <dbReference type="ARBA" id="ARBA00022723"/>
    </source>
</evidence>
<feature type="binding site" evidence="10">
    <location>
        <begin position="287"/>
        <end position="290"/>
    </location>
    <ligand>
        <name>dihydroxyacetone phosphate</name>
        <dbReference type="ChEBI" id="CHEBI:57642"/>
    </ligand>
</feature>
<dbReference type="GO" id="GO:0004332">
    <property type="term" value="F:fructose-bisphosphate aldolase activity"/>
    <property type="evidence" value="ECO:0007669"/>
    <property type="project" value="UniProtKB-EC"/>
</dbReference>
<dbReference type="OrthoDB" id="9803995at2"/>
<feature type="binding site" evidence="11">
    <location>
        <position position="175"/>
    </location>
    <ligand>
        <name>Zn(2+)</name>
        <dbReference type="ChEBI" id="CHEBI:29105"/>
        <label>2</label>
    </ligand>
</feature>
<keyword evidence="7 12" id="KW-0324">Glycolysis</keyword>
<dbReference type="NCBIfam" id="TIGR01520">
    <property type="entry name" value="FruBisAldo_II_A"/>
    <property type="match status" value="1"/>
</dbReference>
<dbReference type="RefSeq" id="WP_075474289.1">
    <property type="nucleotide sequence ID" value="NZ_CP011299.1"/>
</dbReference>
<gene>
    <name evidence="13" type="ORF">XW81_02050</name>
</gene>
<dbReference type="GO" id="GO:0006094">
    <property type="term" value="P:gluconeogenesis"/>
    <property type="evidence" value="ECO:0007669"/>
    <property type="project" value="TreeGrafter"/>
</dbReference>
<comment type="similarity">
    <text evidence="3 12">Belongs to the class II fructose-bisphosphate aldolase family.</text>
</comment>
<feature type="binding site" evidence="10">
    <location>
        <position position="228"/>
    </location>
    <ligand>
        <name>dihydroxyacetone phosphate</name>
        <dbReference type="ChEBI" id="CHEBI:57642"/>
    </ligand>
</feature>
<dbReference type="PIRSF" id="PIRSF001359">
    <property type="entry name" value="F_bP_aldolase_II"/>
    <property type="match status" value="1"/>
</dbReference>
<comment type="function">
    <text evidence="12">Catalyzes the aldol condensation of dihydroxyacetone phosphate (DHAP or glycerone-phosphate) with glyceraldehyde 3-phosphate (G3P) to form fructose 1,6-bisphosphate (FBP) in gluconeogenesis and the reverse reaction in glycolysis.</text>
</comment>
<evidence type="ECO:0000256" key="11">
    <source>
        <dbReference type="PIRSR" id="PIRSR001359-3"/>
    </source>
</evidence>
<dbReference type="AlphaFoldDB" id="A0A172WDV8"/>
<keyword evidence="8 12" id="KW-0456">Lyase</keyword>
<evidence type="ECO:0000256" key="12">
    <source>
        <dbReference type="RuleBase" id="RU366023"/>
    </source>
</evidence>
<evidence type="ECO:0000256" key="10">
    <source>
        <dbReference type="PIRSR" id="PIRSR001359-2"/>
    </source>
</evidence>
<evidence type="ECO:0000313" key="14">
    <source>
        <dbReference type="Proteomes" id="UP000077654"/>
    </source>
</evidence>
<dbReference type="CDD" id="cd00946">
    <property type="entry name" value="FBP_aldolase_IIA"/>
    <property type="match status" value="1"/>
</dbReference>
<evidence type="ECO:0000256" key="6">
    <source>
        <dbReference type="ARBA" id="ARBA00022833"/>
    </source>
</evidence>
<dbReference type="SUPFAM" id="SSF51569">
    <property type="entry name" value="Aldolase"/>
    <property type="match status" value="1"/>
</dbReference>
<name>A0A172WDV8_BUCSC</name>
<comment type="pathway">
    <text evidence="2 12">Carbohydrate degradation; glycolysis; D-glyceraldehyde 3-phosphate and glycerone phosphate from D-glucose: step 4/4.</text>
</comment>
<evidence type="ECO:0000256" key="7">
    <source>
        <dbReference type="ARBA" id="ARBA00023152"/>
    </source>
</evidence>
<dbReference type="PATRIC" id="fig|118110.3.peg.410"/>
<feature type="binding site" evidence="11">
    <location>
        <position position="145"/>
    </location>
    <ligand>
        <name>Zn(2+)</name>
        <dbReference type="ChEBI" id="CHEBI:29105"/>
        <label>2</label>
    </ligand>
</feature>
<comment type="cofactor">
    <cofactor evidence="11 12">
        <name>Zn(2+)</name>
        <dbReference type="ChEBI" id="CHEBI:29105"/>
    </cofactor>
    <text evidence="11 12">Binds 2 Zn(2+) ions per subunit. One is catalytic and the other provides a structural contribution.</text>
</comment>